<dbReference type="Proteomes" id="UP000799436">
    <property type="component" value="Unassembled WGS sequence"/>
</dbReference>
<name>A0A6G1LLL4_9PEZI</name>
<organism evidence="2 3">
    <name type="scientific">Teratosphaeria nubilosa</name>
    <dbReference type="NCBI Taxonomy" id="161662"/>
    <lineage>
        <taxon>Eukaryota</taxon>
        <taxon>Fungi</taxon>
        <taxon>Dikarya</taxon>
        <taxon>Ascomycota</taxon>
        <taxon>Pezizomycotina</taxon>
        <taxon>Dothideomycetes</taxon>
        <taxon>Dothideomycetidae</taxon>
        <taxon>Mycosphaerellales</taxon>
        <taxon>Teratosphaeriaceae</taxon>
        <taxon>Teratosphaeria</taxon>
    </lineage>
</organism>
<reference evidence="2" key="1">
    <citation type="journal article" date="2020" name="Stud. Mycol.">
        <title>101 Dothideomycetes genomes: a test case for predicting lifestyles and emergence of pathogens.</title>
        <authorList>
            <person name="Haridas S."/>
            <person name="Albert R."/>
            <person name="Binder M."/>
            <person name="Bloem J."/>
            <person name="Labutti K."/>
            <person name="Salamov A."/>
            <person name="Andreopoulos B."/>
            <person name="Baker S."/>
            <person name="Barry K."/>
            <person name="Bills G."/>
            <person name="Bluhm B."/>
            <person name="Cannon C."/>
            <person name="Castanera R."/>
            <person name="Culley D."/>
            <person name="Daum C."/>
            <person name="Ezra D."/>
            <person name="Gonzalez J."/>
            <person name="Henrissat B."/>
            <person name="Kuo A."/>
            <person name="Liang C."/>
            <person name="Lipzen A."/>
            <person name="Lutzoni F."/>
            <person name="Magnuson J."/>
            <person name="Mondo S."/>
            <person name="Nolan M."/>
            <person name="Ohm R."/>
            <person name="Pangilinan J."/>
            <person name="Park H.-J."/>
            <person name="Ramirez L."/>
            <person name="Alfaro M."/>
            <person name="Sun H."/>
            <person name="Tritt A."/>
            <person name="Yoshinaga Y."/>
            <person name="Zwiers L.-H."/>
            <person name="Turgeon B."/>
            <person name="Goodwin S."/>
            <person name="Spatafora J."/>
            <person name="Crous P."/>
            <person name="Grigoriev I."/>
        </authorList>
    </citation>
    <scope>NUCLEOTIDE SEQUENCE</scope>
    <source>
        <strain evidence="2">CBS 116005</strain>
    </source>
</reference>
<dbReference type="AlphaFoldDB" id="A0A6G1LLL4"/>
<evidence type="ECO:0000256" key="1">
    <source>
        <dbReference type="SAM" id="MobiDB-lite"/>
    </source>
</evidence>
<protein>
    <submittedName>
        <fullName evidence="2">Uncharacterized protein</fullName>
    </submittedName>
</protein>
<accession>A0A6G1LLL4</accession>
<feature type="region of interest" description="Disordered" evidence="1">
    <location>
        <begin position="76"/>
        <end position="115"/>
    </location>
</feature>
<sequence length="247" mass="27253">MDNGQVLTCEGRRWVHTRSPVLVYCTCARKSRGNRISVPSLRLDVCRMEYRLLSHRPGARHQTRHAQRLTVCLYRPLHPPRTPRASRLLEPRQRRQHRSVGQQEPPDHPRNRNRPWAHGEVAVGVGEEVSGAGSPDDASAVVSLSSSMEPRSDPTVRFFFLACSFDLTLADAAPAANSASAGESGRGPEFRGARWLRILQALCFRLLPIVGQKFATVVIASQGHLLPLGLHFLPAQGRLVCGVSAPV</sequence>
<proteinExistence type="predicted"/>
<keyword evidence="3" id="KW-1185">Reference proteome</keyword>
<gene>
    <name evidence="2" type="ORF">EJ03DRAFT_100771</name>
</gene>
<evidence type="ECO:0000313" key="3">
    <source>
        <dbReference type="Proteomes" id="UP000799436"/>
    </source>
</evidence>
<dbReference type="EMBL" id="ML995810">
    <property type="protein sequence ID" value="KAF2773510.1"/>
    <property type="molecule type" value="Genomic_DNA"/>
</dbReference>
<evidence type="ECO:0000313" key="2">
    <source>
        <dbReference type="EMBL" id="KAF2773510.1"/>
    </source>
</evidence>